<evidence type="ECO:0000313" key="2">
    <source>
        <dbReference type="EMBL" id="MBB4619915.1"/>
    </source>
</evidence>
<feature type="domain" description="HicB-like antitoxin of toxin-antitoxin system" evidence="1">
    <location>
        <begin position="6"/>
        <end position="120"/>
    </location>
</feature>
<dbReference type="InterPro" id="IPR035069">
    <property type="entry name" value="TTHA1013/TTHA0281-like"/>
</dbReference>
<dbReference type="AlphaFoldDB" id="A0A7W7AMV2"/>
<dbReference type="SUPFAM" id="SSF143100">
    <property type="entry name" value="TTHA1013/TTHA0281-like"/>
    <property type="match status" value="1"/>
</dbReference>
<accession>A0A7W7AMV2</accession>
<sequence length="130" mass="13643">MPATYYPAIIGRSVSGYGVTFPDFPGCIASGTTVSAACLAGEQALALHVEGMTRDKDNIPDPSDLDAIQEVEGADDVARVMIRVDVPAKVERVLVSIDANLLRAIDAAAPNRSAFFADAARAQLAARSRP</sequence>
<organism evidence="2 3">
    <name type="scientific">Sphingomonas abaci</name>
    <dbReference type="NCBI Taxonomy" id="237611"/>
    <lineage>
        <taxon>Bacteria</taxon>
        <taxon>Pseudomonadati</taxon>
        <taxon>Pseudomonadota</taxon>
        <taxon>Alphaproteobacteria</taxon>
        <taxon>Sphingomonadales</taxon>
        <taxon>Sphingomonadaceae</taxon>
        <taxon>Sphingomonas</taxon>
    </lineage>
</organism>
<evidence type="ECO:0000313" key="3">
    <source>
        <dbReference type="Proteomes" id="UP000574769"/>
    </source>
</evidence>
<comment type="caution">
    <text evidence="2">The sequence shown here is derived from an EMBL/GenBank/DDBJ whole genome shotgun (WGS) entry which is preliminary data.</text>
</comment>
<keyword evidence="3" id="KW-1185">Reference proteome</keyword>
<proteinExistence type="predicted"/>
<dbReference type="Pfam" id="PF15919">
    <property type="entry name" value="HicB_lk_antitox"/>
    <property type="match status" value="1"/>
</dbReference>
<dbReference type="InterPro" id="IPR031807">
    <property type="entry name" value="HicB-like"/>
</dbReference>
<reference evidence="2 3" key="1">
    <citation type="submission" date="2020-08" db="EMBL/GenBank/DDBJ databases">
        <title>Genomic Encyclopedia of Type Strains, Phase IV (KMG-IV): sequencing the most valuable type-strain genomes for metagenomic binning, comparative biology and taxonomic classification.</title>
        <authorList>
            <person name="Goeker M."/>
        </authorList>
    </citation>
    <scope>NUCLEOTIDE SEQUENCE [LARGE SCALE GENOMIC DNA]</scope>
    <source>
        <strain evidence="2 3">DSM 15867</strain>
    </source>
</reference>
<name>A0A7W7AMV2_9SPHN</name>
<dbReference type="RefSeq" id="WP_184117036.1">
    <property type="nucleotide sequence ID" value="NZ_JACHNY010000019.1"/>
</dbReference>
<evidence type="ECO:0000259" key="1">
    <source>
        <dbReference type="Pfam" id="PF15919"/>
    </source>
</evidence>
<dbReference type="Proteomes" id="UP000574769">
    <property type="component" value="Unassembled WGS sequence"/>
</dbReference>
<dbReference type="EMBL" id="JACHNY010000019">
    <property type="protein sequence ID" value="MBB4619915.1"/>
    <property type="molecule type" value="Genomic_DNA"/>
</dbReference>
<dbReference type="Gene3D" id="3.30.160.250">
    <property type="match status" value="1"/>
</dbReference>
<protein>
    <submittedName>
        <fullName evidence="2">Putative RNase H-like HicB family nuclease</fullName>
    </submittedName>
</protein>
<gene>
    <name evidence="2" type="ORF">GGQ96_004075</name>
</gene>